<evidence type="ECO:0000256" key="18">
    <source>
        <dbReference type="PROSITE-ProRule" id="PRU10141"/>
    </source>
</evidence>
<comment type="catalytic activity">
    <reaction evidence="13">
        <text>L-threonyl-[protein] + ATP = O-phospho-L-threonyl-[protein] + ADP + H(+)</text>
        <dbReference type="Rhea" id="RHEA:46608"/>
        <dbReference type="Rhea" id="RHEA-COMP:11060"/>
        <dbReference type="Rhea" id="RHEA-COMP:11605"/>
        <dbReference type="ChEBI" id="CHEBI:15378"/>
        <dbReference type="ChEBI" id="CHEBI:30013"/>
        <dbReference type="ChEBI" id="CHEBI:30616"/>
        <dbReference type="ChEBI" id="CHEBI:61977"/>
        <dbReference type="ChEBI" id="CHEBI:456216"/>
        <dbReference type="EC" id="2.7.11.1"/>
    </reaction>
</comment>
<reference evidence="21 22" key="1">
    <citation type="submission" date="2016-11" db="EMBL/GenBank/DDBJ databases">
        <title>The macronuclear genome of Stentor coeruleus: a giant cell with tiny introns.</title>
        <authorList>
            <person name="Slabodnick M."/>
            <person name="Ruby J.G."/>
            <person name="Reiff S.B."/>
            <person name="Swart E.C."/>
            <person name="Gosai S."/>
            <person name="Prabakaran S."/>
            <person name="Witkowska E."/>
            <person name="Larue G.E."/>
            <person name="Fisher S."/>
            <person name="Freeman R.M."/>
            <person name="Gunawardena J."/>
            <person name="Chu W."/>
            <person name="Stover N.A."/>
            <person name="Gregory B.D."/>
            <person name="Nowacki M."/>
            <person name="Derisi J."/>
            <person name="Roy S.W."/>
            <person name="Marshall W.F."/>
            <person name="Sood P."/>
        </authorList>
    </citation>
    <scope>NUCLEOTIDE SEQUENCE [LARGE SCALE GENOMIC DNA]</scope>
    <source>
        <strain evidence="21">WM001</strain>
    </source>
</reference>
<keyword evidence="10" id="KW-0106">Calcium</keyword>
<keyword evidence="4 19" id="KW-0723">Serine/threonine-protein kinase</keyword>
<dbReference type="AlphaFoldDB" id="A0A1R2BUV8"/>
<comment type="subunit">
    <text evidence="2">Monomer.</text>
</comment>
<evidence type="ECO:0000256" key="12">
    <source>
        <dbReference type="ARBA" id="ARBA00024334"/>
    </source>
</evidence>
<proteinExistence type="inferred from homology"/>
<sequence>MNELDKEDHNDKFSDFYIYISTLGSGSFGKVVHAIDRSSGEEVAVKVIEKKTVKQGKIAELKKESEILASLDHPNIVKFIHLKETDKRVFLVMELIIGGTLLHYMQNNKINDLQASQIMRGILSAVSYMHSKNVIHRDIKPENILIGSFKDLSCVKVADFGLSAQYDQSFKHHMESDQCGTLKYMAPEQTAKKSYSRPVDIWSCGILMYTLITSRHPLVKQNETALSYVSKLRHPKWVFPEKFSDSAQNLFLKLVEMIPLERYTASQALCHPWISRQDTKAPLTSFEKFKIYGEHLKLKGILFPIFFACIVAGKNFQMQETKTEEMLKKPPLPSPMRQRSKGEVQRVVITPNPDISYIKRFHRLSSPGKVESITRKFTPKEFIKRKSKLRPKTTQFEKKIN</sequence>
<evidence type="ECO:0000256" key="8">
    <source>
        <dbReference type="ARBA" id="ARBA00022741"/>
    </source>
</evidence>
<keyword evidence="22" id="KW-1185">Reference proteome</keyword>
<name>A0A1R2BUV8_9CILI</name>
<dbReference type="Gene3D" id="1.10.510.10">
    <property type="entry name" value="Transferase(Phosphotransferase) domain 1"/>
    <property type="match status" value="1"/>
</dbReference>
<comment type="catalytic activity">
    <reaction evidence="14">
        <text>L-seryl-[protein] + ATP = O-phospho-L-seryl-[protein] + ADP + H(+)</text>
        <dbReference type="Rhea" id="RHEA:17989"/>
        <dbReference type="Rhea" id="RHEA-COMP:9863"/>
        <dbReference type="Rhea" id="RHEA-COMP:11604"/>
        <dbReference type="ChEBI" id="CHEBI:15378"/>
        <dbReference type="ChEBI" id="CHEBI:29999"/>
        <dbReference type="ChEBI" id="CHEBI:30616"/>
        <dbReference type="ChEBI" id="CHEBI:83421"/>
        <dbReference type="ChEBI" id="CHEBI:456216"/>
        <dbReference type="EC" id="2.7.11.1"/>
    </reaction>
</comment>
<evidence type="ECO:0000256" key="10">
    <source>
        <dbReference type="ARBA" id="ARBA00022837"/>
    </source>
</evidence>
<evidence type="ECO:0000256" key="4">
    <source>
        <dbReference type="ARBA" id="ARBA00022527"/>
    </source>
</evidence>
<dbReference type="OrthoDB" id="309279at2759"/>
<evidence type="ECO:0000256" key="7">
    <source>
        <dbReference type="ARBA" id="ARBA00022737"/>
    </source>
</evidence>
<evidence type="ECO:0000313" key="21">
    <source>
        <dbReference type="EMBL" id="OMJ80609.1"/>
    </source>
</evidence>
<keyword evidence="5" id="KW-0808">Transferase</keyword>
<evidence type="ECO:0000259" key="20">
    <source>
        <dbReference type="PROSITE" id="PS50011"/>
    </source>
</evidence>
<dbReference type="FunFam" id="3.30.200.20:FF:000315">
    <property type="entry name" value="Calcium-dependent protein kinase 3"/>
    <property type="match status" value="1"/>
</dbReference>
<dbReference type="GO" id="GO:0004674">
    <property type="term" value="F:protein serine/threonine kinase activity"/>
    <property type="evidence" value="ECO:0007669"/>
    <property type="project" value="UniProtKB-KW"/>
</dbReference>
<feature type="binding site" evidence="16">
    <location>
        <position position="159"/>
    </location>
    <ligand>
        <name>ATP</name>
        <dbReference type="ChEBI" id="CHEBI:30616"/>
    </ligand>
</feature>
<dbReference type="InterPro" id="IPR011009">
    <property type="entry name" value="Kinase-like_dom_sf"/>
</dbReference>
<keyword evidence="8 16" id="KW-0547">Nucleotide-binding</keyword>
<dbReference type="EC" id="2.7.11.1" evidence="3"/>
<feature type="binding site" evidence="16">
    <location>
        <begin position="142"/>
        <end position="143"/>
    </location>
    <ligand>
        <name>ATP</name>
        <dbReference type="ChEBI" id="CHEBI:30616"/>
    </ligand>
</feature>
<evidence type="ECO:0000256" key="16">
    <source>
        <dbReference type="PIRSR" id="PIRSR630616-2"/>
    </source>
</evidence>
<evidence type="ECO:0000256" key="14">
    <source>
        <dbReference type="ARBA" id="ARBA00048679"/>
    </source>
</evidence>
<evidence type="ECO:0000256" key="9">
    <source>
        <dbReference type="ARBA" id="ARBA00022777"/>
    </source>
</evidence>
<protein>
    <recommendedName>
        <fullName evidence="3">non-specific serine/threonine protein kinase</fullName>
        <ecNumber evidence="3">2.7.11.1</ecNumber>
    </recommendedName>
</protein>
<keyword evidence="7" id="KW-0677">Repeat</keyword>
<evidence type="ECO:0000256" key="13">
    <source>
        <dbReference type="ARBA" id="ARBA00047899"/>
    </source>
</evidence>
<evidence type="ECO:0000256" key="6">
    <source>
        <dbReference type="ARBA" id="ARBA00022723"/>
    </source>
</evidence>
<dbReference type="GO" id="GO:0046872">
    <property type="term" value="F:metal ion binding"/>
    <property type="evidence" value="ECO:0007669"/>
    <property type="project" value="UniProtKB-KW"/>
</dbReference>
<gene>
    <name evidence="21" type="ORF">SteCoe_19093</name>
</gene>
<evidence type="ECO:0000256" key="1">
    <source>
        <dbReference type="ARBA" id="ARBA00001946"/>
    </source>
</evidence>
<dbReference type="PROSITE" id="PS00107">
    <property type="entry name" value="PROTEIN_KINASE_ATP"/>
    <property type="match status" value="1"/>
</dbReference>
<dbReference type="Proteomes" id="UP000187209">
    <property type="component" value="Unassembled WGS sequence"/>
</dbReference>
<dbReference type="InterPro" id="IPR030616">
    <property type="entry name" value="Aur-like"/>
</dbReference>
<feature type="cross-link" description="Glycyl lysine isopeptide (Lys-Gly) (interchain with G-Cter in SUMO2)" evidence="17">
    <location>
        <position position="140"/>
    </location>
</feature>
<feature type="active site" description="Proton acceptor" evidence="15">
    <location>
        <position position="138"/>
    </location>
</feature>
<comment type="cofactor">
    <cofactor evidence="1">
        <name>Mg(2+)</name>
        <dbReference type="ChEBI" id="CHEBI:18420"/>
    </cofactor>
</comment>
<evidence type="ECO:0000256" key="2">
    <source>
        <dbReference type="ARBA" id="ARBA00011245"/>
    </source>
</evidence>
<dbReference type="SMART" id="SM00220">
    <property type="entry name" value="S_TKc"/>
    <property type="match status" value="1"/>
</dbReference>
<comment type="caution">
    <text evidence="21">The sequence shown here is derived from an EMBL/GenBank/DDBJ whole genome shotgun (WGS) entry which is preliminary data.</text>
</comment>
<evidence type="ECO:0000256" key="17">
    <source>
        <dbReference type="PIRSR" id="PIRSR630616-3"/>
    </source>
</evidence>
<dbReference type="Pfam" id="PF00069">
    <property type="entry name" value="Pkinase"/>
    <property type="match status" value="1"/>
</dbReference>
<keyword evidence="9" id="KW-0418">Kinase</keyword>
<dbReference type="PROSITE" id="PS00108">
    <property type="entry name" value="PROTEIN_KINASE_ST"/>
    <property type="match status" value="1"/>
</dbReference>
<evidence type="ECO:0000256" key="3">
    <source>
        <dbReference type="ARBA" id="ARBA00012513"/>
    </source>
</evidence>
<dbReference type="InterPro" id="IPR000719">
    <property type="entry name" value="Prot_kinase_dom"/>
</dbReference>
<feature type="binding site" evidence="16 18">
    <location>
        <position position="46"/>
    </location>
    <ligand>
        <name>ATP</name>
        <dbReference type="ChEBI" id="CHEBI:30616"/>
    </ligand>
</feature>
<dbReference type="EMBL" id="MPUH01000416">
    <property type="protein sequence ID" value="OMJ80609.1"/>
    <property type="molecule type" value="Genomic_DNA"/>
</dbReference>
<evidence type="ECO:0000256" key="19">
    <source>
        <dbReference type="RuleBase" id="RU000304"/>
    </source>
</evidence>
<keyword evidence="6" id="KW-0479">Metal-binding</keyword>
<evidence type="ECO:0000256" key="11">
    <source>
        <dbReference type="ARBA" id="ARBA00022840"/>
    </source>
</evidence>
<evidence type="ECO:0000256" key="5">
    <source>
        <dbReference type="ARBA" id="ARBA00022679"/>
    </source>
</evidence>
<feature type="domain" description="Protein kinase" evidence="20">
    <location>
        <begin position="17"/>
        <end position="274"/>
    </location>
</feature>
<dbReference type="PANTHER" id="PTHR24350">
    <property type="entry name" value="SERINE/THREONINE-PROTEIN KINASE IAL-RELATED"/>
    <property type="match status" value="1"/>
</dbReference>
<organism evidence="21 22">
    <name type="scientific">Stentor coeruleus</name>
    <dbReference type="NCBI Taxonomy" id="5963"/>
    <lineage>
        <taxon>Eukaryota</taxon>
        <taxon>Sar</taxon>
        <taxon>Alveolata</taxon>
        <taxon>Ciliophora</taxon>
        <taxon>Postciliodesmatophora</taxon>
        <taxon>Heterotrichea</taxon>
        <taxon>Heterotrichida</taxon>
        <taxon>Stentoridae</taxon>
        <taxon>Stentor</taxon>
    </lineage>
</organism>
<evidence type="ECO:0000256" key="15">
    <source>
        <dbReference type="PIRSR" id="PIRSR630616-1"/>
    </source>
</evidence>
<comment type="similarity">
    <text evidence="12">Belongs to the protein kinase superfamily. Ser/Thr protein kinase family. CDPK subfamily.</text>
</comment>
<dbReference type="InterPro" id="IPR008271">
    <property type="entry name" value="Ser/Thr_kinase_AS"/>
</dbReference>
<dbReference type="GO" id="GO:0005524">
    <property type="term" value="F:ATP binding"/>
    <property type="evidence" value="ECO:0007669"/>
    <property type="project" value="UniProtKB-UniRule"/>
</dbReference>
<dbReference type="FunFam" id="1.10.510.10:FF:000571">
    <property type="entry name" value="Maternal embryonic leucine zipper kinase"/>
    <property type="match status" value="1"/>
</dbReference>
<keyword evidence="11 16" id="KW-0067">ATP-binding</keyword>
<accession>A0A1R2BUV8</accession>
<evidence type="ECO:0000313" key="22">
    <source>
        <dbReference type="Proteomes" id="UP000187209"/>
    </source>
</evidence>
<dbReference type="InterPro" id="IPR017441">
    <property type="entry name" value="Protein_kinase_ATP_BS"/>
</dbReference>
<dbReference type="SUPFAM" id="SSF56112">
    <property type="entry name" value="Protein kinase-like (PK-like)"/>
    <property type="match status" value="1"/>
</dbReference>
<dbReference type="PROSITE" id="PS50011">
    <property type="entry name" value="PROTEIN_KINASE_DOM"/>
    <property type="match status" value="1"/>
</dbReference>